<proteinExistence type="inferred from homology"/>
<dbReference type="InterPro" id="IPR014795">
    <property type="entry name" value="TacA_1-like"/>
</dbReference>
<dbReference type="Pfam" id="PF08681">
    <property type="entry name" value="TacA1"/>
    <property type="match status" value="1"/>
</dbReference>
<sequence>MAVKVETRISARVPEHVYETLTRAAELCGATINQFLVQSALDRARTVIEEENFIRLDMEAAKRFFDEIENPPAPNEKLLTAFRTHKERL</sequence>
<comment type="similarity">
    <text evidence="2">Belongs to the TacA antitoxin family.</text>
</comment>
<dbReference type="AlphaFoldDB" id="A0A8J6ULI9"/>
<evidence type="ECO:0000256" key="2">
    <source>
        <dbReference type="ARBA" id="ARBA00049988"/>
    </source>
</evidence>
<evidence type="ECO:0000256" key="1">
    <source>
        <dbReference type="ARBA" id="ARBA00022649"/>
    </source>
</evidence>
<dbReference type="PANTHER" id="PTHR35401:SF2">
    <property type="entry name" value="ABC-TYPE TRANSPORT SYSTEM"/>
    <property type="match status" value="1"/>
</dbReference>
<reference evidence="3" key="1">
    <citation type="submission" date="2020-09" db="EMBL/GenBank/DDBJ databases">
        <title>Pelobacter alkaliphilus sp. nov., a novel anaerobic arsenate-reducing bacterium from terrestrial mud volcano.</title>
        <authorList>
            <person name="Khomyakova M.A."/>
            <person name="Merkel A.Y."/>
            <person name="Slobodkin A.I."/>
        </authorList>
    </citation>
    <scope>NUCLEOTIDE SEQUENCE</scope>
    <source>
        <strain evidence="3">M08fum</strain>
    </source>
</reference>
<keyword evidence="1" id="KW-1277">Toxin-antitoxin system</keyword>
<dbReference type="SUPFAM" id="SSF47598">
    <property type="entry name" value="Ribbon-helix-helix"/>
    <property type="match status" value="1"/>
</dbReference>
<dbReference type="InterPro" id="IPR010985">
    <property type="entry name" value="Ribbon_hlx_hlx"/>
</dbReference>
<comment type="caution">
    <text evidence="3">The sequence shown here is derived from an EMBL/GenBank/DDBJ whole genome shotgun (WGS) entry which is preliminary data.</text>
</comment>
<dbReference type="PANTHER" id="PTHR35401">
    <property type="entry name" value="COPG FAMILY HELIX-TURN-HELIX PROTEIN-RELATED-RELATED"/>
    <property type="match status" value="1"/>
</dbReference>
<dbReference type="RefSeq" id="WP_191156633.1">
    <property type="nucleotide sequence ID" value="NZ_JACWUN010000013.1"/>
</dbReference>
<dbReference type="EMBL" id="JACWUN010000013">
    <property type="protein sequence ID" value="MBD1401237.1"/>
    <property type="molecule type" value="Genomic_DNA"/>
</dbReference>
<dbReference type="Gene3D" id="1.20.5.780">
    <property type="entry name" value="Single helix bin"/>
    <property type="match status" value="1"/>
</dbReference>
<name>A0A8J6ULI9_9BACT</name>
<dbReference type="GO" id="GO:0006355">
    <property type="term" value="P:regulation of DNA-templated transcription"/>
    <property type="evidence" value="ECO:0007669"/>
    <property type="project" value="InterPro"/>
</dbReference>
<accession>A0A8J6ULI9</accession>
<keyword evidence="4" id="KW-1185">Reference proteome</keyword>
<evidence type="ECO:0000313" key="3">
    <source>
        <dbReference type="EMBL" id="MBD1401237.1"/>
    </source>
</evidence>
<gene>
    <name evidence="3" type="ORF">ICT70_11175</name>
</gene>
<organism evidence="3 4">
    <name type="scientific">Pelovirga terrestris</name>
    <dbReference type="NCBI Taxonomy" id="2771352"/>
    <lineage>
        <taxon>Bacteria</taxon>
        <taxon>Pseudomonadati</taxon>
        <taxon>Thermodesulfobacteriota</taxon>
        <taxon>Desulfuromonadia</taxon>
        <taxon>Geobacterales</taxon>
        <taxon>Geobacteraceae</taxon>
        <taxon>Pelovirga</taxon>
    </lineage>
</organism>
<protein>
    <submittedName>
        <fullName evidence="3">DUF1778 domain-containing protein</fullName>
    </submittedName>
</protein>
<dbReference type="Proteomes" id="UP000632828">
    <property type="component" value="Unassembled WGS sequence"/>
</dbReference>
<evidence type="ECO:0000313" key="4">
    <source>
        <dbReference type="Proteomes" id="UP000632828"/>
    </source>
</evidence>